<organism evidence="1 2">
    <name type="scientific">Araneus ventricosus</name>
    <name type="common">Orbweaver spider</name>
    <name type="synonym">Epeira ventricosa</name>
    <dbReference type="NCBI Taxonomy" id="182803"/>
    <lineage>
        <taxon>Eukaryota</taxon>
        <taxon>Metazoa</taxon>
        <taxon>Ecdysozoa</taxon>
        <taxon>Arthropoda</taxon>
        <taxon>Chelicerata</taxon>
        <taxon>Arachnida</taxon>
        <taxon>Araneae</taxon>
        <taxon>Araneomorphae</taxon>
        <taxon>Entelegynae</taxon>
        <taxon>Araneoidea</taxon>
        <taxon>Araneidae</taxon>
        <taxon>Araneus</taxon>
    </lineage>
</organism>
<protein>
    <recommendedName>
        <fullName evidence="3">Integrase catalytic domain-containing protein</fullName>
    </recommendedName>
</protein>
<gene>
    <name evidence="1" type="ORF">AVEN_36597_1</name>
</gene>
<comment type="caution">
    <text evidence="1">The sequence shown here is derived from an EMBL/GenBank/DDBJ whole genome shotgun (WGS) entry which is preliminary data.</text>
</comment>
<evidence type="ECO:0000313" key="2">
    <source>
        <dbReference type="Proteomes" id="UP000499080"/>
    </source>
</evidence>
<name>A0A4Y2PKC3_ARAVE</name>
<keyword evidence="2" id="KW-1185">Reference proteome</keyword>
<dbReference type="PANTHER" id="PTHR47331">
    <property type="entry name" value="PHD-TYPE DOMAIN-CONTAINING PROTEIN"/>
    <property type="match status" value="1"/>
</dbReference>
<accession>A0A4Y2PKC3</accession>
<sequence>MKYLHAGVKLLHSSIRQTYWIIGARSVRRGIVKDCVTCVRFRTELSKQMIADLPATRVSPGRAFLRIGTDFCGPFPVTPRRARGIKPLKMYVCVFACFTTKAIHLELISDLSSDACIAGLKRFISRRGKPLDIYNDCGTNFVGGVANGVH</sequence>
<reference evidence="1 2" key="1">
    <citation type="journal article" date="2019" name="Sci. Rep.">
        <title>Orb-weaving spider Araneus ventricosus genome elucidates the spidroin gene catalogue.</title>
        <authorList>
            <person name="Kono N."/>
            <person name="Nakamura H."/>
            <person name="Ohtoshi R."/>
            <person name="Moran D.A.P."/>
            <person name="Shinohara A."/>
            <person name="Yoshida Y."/>
            <person name="Fujiwara M."/>
            <person name="Mori M."/>
            <person name="Tomita M."/>
            <person name="Arakawa K."/>
        </authorList>
    </citation>
    <scope>NUCLEOTIDE SEQUENCE [LARGE SCALE GENOMIC DNA]</scope>
</reference>
<dbReference type="InterPro" id="IPR012337">
    <property type="entry name" value="RNaseH-like_sf"/>
</dbReference>
<dbReference type="InterPro" id="IPR036397">
    <property type="entry name" value="RNaseH_sf"/>
</dbReference>
<proteinExistence type="predicted"/>
<evidence type="ECO:0000313" key="1">
    <source>
        <dbReference type="EMBL" id="GBN52418.1"/>
    </source>
</evidence>
<dbReference type="OrthoDB" id="6436818at2759"/>
<dbReference type="Proteomes" id="UP000499080">
    <property type="component" value="Unassembled WGS sequence"/>
</dbReference>
<dbReference type="Gene3D" id="3.30.420.10">
    <property type="entry name" value="Ribonuclease H-like superfamily/Ribonuclease H"/>
    <property type="match status" value="1"/>
</dbReference>
<dbReference type="SUPFAM" id="SSF53098">
    <property type="entry name" value="Ribonuclease H-like"/>
    <property type="match status" value="1"/>
</dbReference>
<evidence type="ECO:0008006" key="3">
    <source>
        <dbReference type="Google" id="ProtNLM"/>
    </source>
</evidence>
<dbReference type="AlphaFoldDB" id="A0A4Y2PKC3"/>
<dbReference type="EMBL" id="BGPR01011670">
    <property type="protein sequence ID" value="GBN52418.1"/>
    <property type="molecule type" value="Genomic_DNA"/>
</dbReference>
<dbReference type="GO" id="GO:0003676">
    <property type="term" value="F:nucleic acid binding"/>
    <property type="evidence" value="ECO:0007669"/>
    <property type="project" value="InterPro"/>
</dbReference>